<name>A0A377BFM9_ECOLX</name>
<gene>
    <name evidence="1" type="ORF">NCTC13148_00374</name>
</gene>
<dbReference type="Proteomes" id="UP000254255">
    <property type="component" value="Unassembled WGS sequence"/>
</dbReference>
<organism evidence="1 2">
    <name type="scientific">Escherichia coli</name>
    <dbReference type="NCBI Taxonomy" id="562"/>
    <lineage>
        <taxon>Bacteria</taxon>
        <taxon>Pseudomonadati</taxon>
        <taxon>Pseudomonadota</taxon>
        <taxon>Gammaproteobacteria</taxon>
        <taxon>Enterobacterales</taxon>
        <taxon>Enterobacteriaceae</taxon>
        <taxon>Escherichia</taxon>
    </lineage>
</organism>
<accession>A0A377BFM9</accession>
<sequence length="55" mass="6129">MMLLSGYASPCLFTAMQDRANAANDVSDAIPQRLPDDLQSVLVGEFYEIFGQRVY</sequence>
<dbReference type="AlphaFoldDB" id="A0A377BFM9"/>
<reference evidence="1 2" key="1">
    <citation type="submission" date="2018-06" db="EMBL/GenBank/DDBJ databases">
        <authorList>
            <consortium name="Pathogen Informatics"/>
            <person name="Doyle S."/>
        </authorList>
    </citation>
    <scope>NUCLEOTIDE SEQUENCE [LARGE SCALE GENOMIC DNA]</scope>
    <source>
        <strain evidence="1 2">NCTC13148</strain>
    </source>
</reference>
<dbReference type="EMBL" id="UGET01000003">
    <property type="protein sequence ID" value="STL62958.1"/>
    <property type="molecule type" value="Genomic_DNA"/>
</dbReference>
<protein>
    <submittedName>
        <fullName evidence="1">Uncharacterized protein</fullName>
    </submittedName>
</protein>
<evidence type="ECO:0000313" key="2">
    <source>
        <dbReference type="Proteomes" id="UP000254255"/>
    </source>
</evidence>
<evidence type="ECO:0000313" key="1">
    <source>
        <dbReference type="EMBL" id="STL62958.1"/>
    </source>
</evidence>
<proteinExistence type="predicted"/>